<evidence type="ECO:0000256" key="1">
    <source>
        <dbReference type="ARBA" id="ARBA00002600"/>
    </source>
</evidence>
<protein>
    <recommendedName>
        <fullName evidence="4 11">Protoporphyrinogen oxidase</fullName>
        <ecNumber evidence="4 11">1.3.3.4</ecNumber>
    </recommendedName>
</protein>
<accession>A0A9P0F737</accession>
<dbReference type="EMBL" id="OU963866">
    <property type="protein sequence ID" value="CAH0390691.1"/>
    <property type="molecule type" value="Genomic_DNA"/>
</dbReference>
<dbReference type="GO" id="GO:0005743">
    <property type="term" value="C:mitochondrial inner membrane"/>
    <property type="evidence" value="ECO:0007669"/>
    <property type="project" value="UniProtKB-SubCell"/>
</dbReference>
<keyword evidence="14" id="KW-1185">Reference proteome</keyword>
<evidence type="ECO:0000256" key="5">
    <source>
        <dbReference type="ARBA" id="ARBA00022630"/>
    </source>
</evidence>
<evidence type="ECO:0000313" key="13">
    <source>
        <dbReference type="EMBL" id="CAH0390691.1"/>
    </source>
</evidence>
<comment type="subcellular location">
    <subcellularLocation>
        <location evidence="11">Mitochondrion inner membrane</location>
    </subcellularLocation>
</comment>
<dbReference type="FunFam" id="3.50.50.60:FF:000193">
    <property type="entry name" value="Protoporphyrinogen oxidase"/>
    <property type="match status" value="1"/>
</dbReference>
<dbReference type="InterPro" id="IPR050464">
    <property type="entry name" value="Zeta_carotene_desat/Oxidored"/>
</dbReference>
<evidence type="ECO:0000256" key="7">
    <source>
        <dbReference type="ARBA" id="ARBA00023002"/>
    </source>
</evidence>
<feature type="domain" description="Amine oxidase" evidence="12">
    <location>
        <begin position="9"/>
        <end position="462"/>
    </location>
</feature>
<dbReference type="GO" id="GO:0004729">
    <property type="term" value="F:oxygen-dependent protoporphyrinogen oxidase activity"/>
    <property type="evidence" value="ECO:0007669"/>
    <property type="project" value="UniProtKB-UniRule"/>
</dbReference>
<dbReference type="Pfam" id="PF01593">
    <property type="entry name" value="Amino_oxidase"/>
    <property type="match status" value="1"/>
</dbReference>
<evidence type="ECO:0000256" key="10">
    <source>
        <dbReference type="ARBA" id="ARBA00047554"/>
    </source>
</evidence>
<organism evidence="13 14">
    <name type="scientific">Bemisia tabaci</name>
    <name type="common">Sweetpotato whitefly</name>
    <name type="synonym">Aleurodes tabaci</name>
    <dbReference type="NCBI Taxonomy" id="7038"/>
    <lineage>
        <taxon>Eukaryota</taxon>
        <taxon>Metazoa</taxon>
        <taxon>Ecdysozoa</taxon>
        <taxon>Arthropoda</taxon>
        <taxon>Hexapoda</taxon>
        <taxon>Insecta</taxon>
        <taxon>Pterygota</taxon>
        <taxon>Neoptera</taxon>
        <taxon>Paraneoptera</taxon>
        <taxon>Hemiptera</taxon>
        <taxon>Sternorrhyncha</taxon>
        <taxon>Aleyrodoidea</taxon>
        <taxon>Aleyrodidae</taxon>
        <taxon>Aleyrodinae</taxon>
        <taxon>Bemisia</taxon>
    </lineage>
</organism>
<dbReference type="SUPFAM" id="SSF51905">
    <property type="entry name" value="FAD/NAD(P)-binding domain"/>
    <property type="match status" value="1"/>
</dbReference>
<keyword evidence="7 11" id="KW-0560">Oxidoreductase</keyword>
<comment type="catalytic activity">
    <reaction evidence="10 11">
        <text>protoporphyrinogen IX + 3 O2 = protoporphyrin IX + 3 H2O2</text>
        <dbReference type="Rhea" id="RHEA:25576"/>
        <dbReference type="ChEBI" id="CHEBI:15379"/>
        <dbReference type="ChEBI" id="CHEBI:16240"/>
        <dbReference type="ChEBI" id="CHEBI:57306"/>
        <dbReference type="ChEBI" id="CHEBI:57307"/>
        <dbReference type="EC" id="1.3.3.4"/>
    </reaction>
</comment>
<dbReference type="NCBIfam" id="TIGR00562">
    <property type="entry name" value="proto_IX_ox"/>
    <property type="match status" value="1"/>
</dbReference>
<keyword evidence="8 11" id="KW-0350">Heme biosynthesis</keyword>
<evidence type="ECO:0000256" key="11">
    <source>
        <dbReference type="RuleBase" id="RU367069"/>
    </source>
</evidence>
<dbReference type="AlphaFoldDB" id="A0A9P0F737"/>
<evidence type="ECO:0000313" key="14">
    <source>
        <dbReference type="Proteomes" id="UP001152759"/>
    </source>
</evidence>
<evidence type="ECO:0000256" key="4">
    <source>
        <dbReference type="ARBA" id="ARBA00012867"/>
    </source>
</evidence>
<dbReference type="InterPro" id="IPR036188">
    <property type="entry name" value="FAD/NAD-bd_sf"/>
</dbReference>
<dbReference type="Gene3D" id="3.50.50.60">
    <property type="entry name" value="FAD/NAD(P)-binding domain"/>
    <property type="match status" value="1"/>
</dbReference>
<evidence type="ECO:0000256" key="3">
    <source>
        <dbReference type="ARBA" id="ARBA00010551"/>
    </source>
</evidence>
<comment type="function">
    <text evidence="1 11">Catalyzes the 6-electron oxidation of protoporphyrinogen-IX to form protoporphyrin-IX.</text>
</comment>
<evidence type="ECO:0000256" key="8">
    <source>
        <dbReference type="ARBA" id="ARBA00023133"/>
    </source>
</evidence>
<keyword evidence="5 11" id="KW-0285">Flavoprotein</keyword>
<keyword evidence="9 11" id="KW-0627">Porphyrin biosynthesis</keyword>
<dbReference type="PANTHER" id="PTHR42923:SF3">
    <property type="entry name" value="PROTOPORPHYRINOGEN OXIDASE"/>
    <property type="match status" value="1"/>
</dbReference>
<dbReference type="InterPro" id="IPR004572">
    <property type="entry name" value="Protoporphyrinogen_oxidase"/>
</dbReference>
<dbReference type="PANTHER" id="PTHR42923">
    <property type="entry name" value="PROTOPORPHYRINOGEN OXIDASE"/>
    <property type="match status" value="1"/>
</dbReference>
<sequence length="487" mass="54223">MTAILGGGLAGLSSAFYLLKNKAHPVTVFEGSKVVGGWIQSEKRENGVIFELGPRTIRPAGPKGATTLALLEELNLGPKVKPMPVTHPAAKNRLIYVNNKLHTLPVGISGLVRAHPPLSKSVLRYLIHECRAKKVEKEDESLYDFVERRFGEEIAEYIVRPMLCGICAGDAKEISVKFLMAVPFQLEQEHGSVIKGLIKNWLKRRDKSKVVSIPQSNLFFRSKMEHWSVYSLNGGLGELPKTLHEAVSFNPNCEVNLDANCTDIEFQGSSVNLTIKDKKHTFDHLICATSSINLAPLLKKQHPVLADELSKIPFVNVIVINLAFSKKLLKQEAFGFLVPPSQKLPILGVIYDSSCLDLKNETVLTVMMGGRWFDQYFSEKQSESELLDIALNQLKHILGINEKPEAFKVSILRNCIAQYIVGHADRVERIEKYINEKRLPITLVGASYYGVGINDVVSSAMTGVEKLSKKIALEKSSERSNTFRTTF</sequence>
<dbReference type="KEGG" id="btab:109040797"/>
<dbReference type="GO" id="GO:0006782">
    <property type="term" value="P:protoporphyrinogen IX biosynthetic process"/>
    <property type="evidence" value="ECO:0007669"/>
    <property type="project" value="UniProtKB-UniRule"/>
</dbReference>
<evidence type="ECO:0000256" key="6">
    <source>
        <dbReference type="ARBA" id="ARBA00022827"/>
    </source>
</evidence>
<dbReference type="SUPFAM" id="SSF54373">
    <property type="entry name" value="FAD-linked reductases, C-terminal domain"/>
    <property type="match status" value="1"/>
</dbReference>
<proteinExistence type="inferred from homology"/>
<evidence type="ECO:0000259" key="12">
    <source>
        <dbReference type="Pfam" id="PF01593"/>
    </source>
</evidence>
<keyword evidence="6 11" id="KW-0274">FAD</keyword>
<reference evidence="13" key="1">
    <citation type="submission" date="2021-12" db="EMBL/GenBank/DDBJ databases">
        <authorList>
            <person name="King R."/>
        </authorList>
    </citation>
    <scope>NUCLEOTIDE SEQUENCE</scope>
</reference>
<dbReference type="InterPro" id="IPR002937">
    <property type="entry name" value="Amino_oxidase"/>
</dbReference>
<evidence type="ECO:0000256" key="2">
    <source>
        <dbReference type="ARBA" id="ARBA00005073"/>
    </source>
</evidence>
<name>A0A9P0F737_BEMTA</name>
<dbReference type="Proteomes" id="UP001152759">
    <property type="component" value="Chromosome 5"/>
</dbReference>
<comment type="cofactor">
    <cofactor evidence="11">
        <name>FAD</name>
        <dbReference type="ChEBI" id="CHEBI:57692"/>
    </cofactor>
    <text evidence="11">Binds 1 FAD per subunit.</text>
</comment>
<evidence type="ECO:0000256" key="9">
    <source>
        <dbReference type="ARBA" id="ARBA00023244"/>
    </source>
</evidence>
<comment type="pathway">
    <text evidence="2 11">Porphyrin-containing compound metabolism; protoporphyrin-IX biosynthesis; protoporphyrin-IX from protoporphyrinogen-IX: step 1/1.</text>
</comment>
<dbReference type="EC" id="1.3.3.4" evidence="4 11"/>
<gene>
    <name evidence="13" type="ORF">BEMITA_LOCUS9393</name>
</gene>
<comment type="similarity">
    <text evidence="3 11">Belongs to the protoporphyrinogen/coproporphyrinogen oxidase family. Protoporphyrinogen oxidase subfamily.</text>
</comment>